<reference evidence="2" key="1">
    <citation type="journal article" date="2020" name="Phytopathology">
        <title>Genome Sequence Resources of Colletotrichum truncatum, C. plurivorum, C. musicola, and C. sojae: Four Species Pathogenic to Soybean (Glycine max).</title>
        <authorList>
            <person name="Rogerio F."/>
            <person name="Boufleur T.R."/>
            <person name="Ciampi-Guillardi M."/>
            <person name="Sukno S.A."/>
            <person name="Thon M.R."/>
            <person name="Massola Junior N.S."/>
            <person name="Baroncelli R."/>
        </authorList>
    </citation>
    <scope>NUCLEOTIDE SEQUENCE</scope>
    <source>
        <strain evidence="2">LFN0074</strain>
    </source>
</reference>
<gene>
    <name evidence="2" type="ORF">CMUS01_04816</name>
</gene>
<comment type="caution">
    <text evidence="2">The sequence shown here is derived from an EMBL/GenBank/DDBJ whole genome shotgun (WGS) entry which is preliminary data.</text>
</comment>
<evidence type="ECO:0000313" key="2">
    <source>
        <dbReference type="EMBL" id="KAF6837985.1"/>
    </source>
</evidence>
<feature type="compositionally biased region" description="Polar residues" evidence="1">
    <location>
        <begin position="7"/>
        <end position="21"/>
    </location>
</feature>
<proteinExistence type="predicted"/>
<protein>
    <submittedName>
        <fullName evidence="2">Uncharacterized protein</fullName>
    </submittedName>
</protein>
<name>A0A8H6KUU1_9PEZI</name>
<dbReference type="EMBL" id="WIGM01000135">
    <property type="protein sequence ID" value="KAF6837985.1"/>
    <property type="molecule type" value="Genomic_DNA"/>
</dbReference>
<evidence type="ECO:0000256" key="1">
    <source>
        <dbReference type="SAM" id="MobiDB-lite"/>
    </source>
</evidence>
<feature type="region of interest" description="Disordered" evidence="1">
    <location>
        <begin position="1"/>
        <end position="21"/>
    </location>
</feature>
<accession>A0A8H6KUU1</accession>
<organism evidence="2 3">
    <name type="scientific">Colletotrichum musicola</name>
    <dbReference type="NCBI Taxonomy" id="2175873"/>
    <lineage>
        <taxon>Eukaryota</taxon>
        <taxon>Fungi</taxon>
        <taxon>Dikarya</taxon>
        <taxon>Ascomycota</taxon>
        <taxon>Pezizomycotina</taxon>
        <taxon>Sordariomycetes</taxon>
        <taxon>Hypocreomycetidae</taxon>
        <taxon>Glomerellales</taxon>
        <taxon>Glomerellaceae</taxon>
        <taxon>Colletotrichum</taxon>
        <taxon>Colletotrichum orchidearum species complex</taxon>
    </lineage>
</organism>
<dbReference type="AlphaFoldDB" id="A0A8H6KUU1"/>
<keyword evidence="3" id="KW-1185">Reference proteome</keyword>
<dbReference type="Proteomes" id="UP000639643">
    <property type="component" value="Unassembled WGS sequence"/>
</dbReference>
<sequence>MDWGDHSPQSISQFGTLNDKY</sequence>
<evidence type="ECO:0000313" key="3">
    <source>
        <dbReference type="Proteomes" id="UP000639643"/>
    </source>
</evidence>